<feature type="domain" description="Post-transcriptional regulator MKT1 N-terminal" evidence="5">
    <location>
        <begin position="422"/>
        <end position="510"/>
    </location>
</feature>
<dbReference type="SUPFAM" id="SSF88723">
    <property type="entry name" value="PIN domain-like"/>
    <property type="match status" value="1"/>
</dbReference>
<evidence type="ECO:0000256" key="1">
    <source>
        <dbReference type="ARBA" id="ARBA00022845"/>
    </source>
</evidence>
<dbReference type="Pfam" id="PF12246">
    <property type="entry name" value="MKT1_C"/>
    <property type="match status" value="1"/>
</dbReference>
<dbReference type="InterPro" id="IPR022039">
    <property type="entry name" value="MKT1_C"/>
</dbReference>
<sequence length="842" mass="94485">MNDIYFDPMETYSSGGYTPELSSFDYFPTTPHIQKFFRGPNPYPQTLLQSPGGSVGYVPLHDWEYAASETFSAITSATPATTVEIDYDQEHADQSTNPARNGDPYILERKVSSNRVSVSRKMEIADLKNSVIGVDATAYLQQMIIGSASEPLLAALGGDPLTLKQQIGEELDRWKSNNMTPVFVFDGQSNVGKNEVALRKAKEGLSQTTRAWKYYGDTHPEIAVQTFGASGAIRAQELYKILQEVLLERNLDFKIAPFSACAQLAYLLSLETHYIDAIMGSQELLLYDIHDAVIFPPSSDDWDDKLVYGVLKSDILEHLKVTPEMLADALLMVGTSFLPPFPPLKDVSIITKQPASIKDAANLLRTSEKSVSSTCNAFSDILQQEDPKWLDKYRKAKMLVKHCCIVHEDGKLEVKHSDLLTGDNQEYLGLRLPAELYHYLSQALIGHRLLDQFLFFETLVFPTLDGVSSDEYRRLVTRSLVPVKETTAALIVPRLHRVFQHKTITLKYWFDDSAQQTINPRSMFPIATDKADTWGVKDPDLKPQETALGLKAGQLSFAVISLQQKEFSVKSILKDRGRNILKSKPEVLSSALWRLLHLRGYVNDKHELTTWGRALATTLKALGPTIKKYADVHHVEEAAFLAFELLQFDNLNSRNRRPDLIGGPLRGTDEDKERCILIGRTACLLKLRHKNIGYTGPLSLNLLAYHSIIKAIREADRDLVEAVMASMFLSGQASRTPDRKDWAELGQSLPFSADVDIALGIAVKTYLDDFVKLDIPAEKREQNKQEYKEKYLPNSVNFVEDLDVAFKFFDAVYEGVKTLGDEIGAADKQAWDGAKAYLAERR</sequence>
<protein>
    <submittedName>
        <fullName evidence="6">Protein MKT1</fullName>
    </submittedName>
</protein>
<name>A0A7D8YVC8_9HELO</name>
<dbReference type="PANTHER" id="PTHR11081">
    <property type="entry name" value="FLAP ENDONUCLEASE FAMILY MEMBER"/>
    <property type="match status" value="1"/>
</dbReference>
<evidence type="ECO:0000313" key="6">
    <source>
        <dbReference type="EMBL" id="TVY55662.1"/>
    </source>
</evidence>
<dbReference type="InterPro" id="IPR037314">
    <property type="entry name" value="MKT1_H3TH"/>
</dbReference>
<evidence type="ECO:0000259" key="4">
    <source>
        <dbReference type="Pfam" id="PF12246"/>
    </source>
</evidence>
<evidence type="ECO:0000259" key="3">
    <source>
        <dbReference type="Pfam" id="PF00752"/>
    </source>
</evidence>
<evidence type="ECO:0000256" key="2">
    <source>
        <dbReference type="ARBA" id="ARBA00024023"/>
    </source>
</evidence>
<feature type="domain" description="Post-transcriptional regulator MKT1 C-terminal" evidence="4">
    <location>
        <begin position="594"/>
        <end position="839"/>
    </location>
</feature>
<comment type="caution">
    <text evidence="6">The sequence shown here is derived from an EMBL/GenBank/DDBJ whole genome shotgun (WGS) entry which is preliminary data.</text>
</comment>
<dbReference type="InterPro" id="IPR006084">
    <property type="entry name" value="XPG/Rad2"/>
</dbReference>
<dbReference type="OrthoDB" id="17262at2759"/>
<dbReference type="InterPro" id="IPR022040">
    <property type="entry name" value="MKT1_N"/>
</dbReference>
<dbReference type="GO" id="GO:0004518">
    <property type="term" value="F:nuclease activity"/>
    <property type="evidence" value="ECO:0007669"/>
    <property type="project" value="InterPro"/>
</dbReference>
<dbReference type="EMBL" id="QGMG01000220">
    <property type="protein sequence ID" value="TVY55662.1"/>
    <property type="molecule type" value="Genomic_DNA"/>
</dbReference>
<dbReference type="AlphaFoldDB" id="A0A7D8YVC8"/>
<dbReference type="CDD" id="cd09902">
    <property type="entry name" value="H3TH_MKT1"/>
    <property type="match status" value="1"/>
</dbReference>
<dbReference type="GO" id="GO:0003730">
    <property type="term" value="F:mRNA 3'-UTR binding"/>
    <property type="evidence" value="ECO:0007669"/>
    <property type="project" value="TreeGrafter"/>
</dbReference>
<proteinExistence type="inferred from homology"/>
<dbReference type="Gene3D" id="3.40.50.1010">
    <property type="entry name" value="5'-nuclease"/>
    <property type="match status" value="1"/>
</dbReference>
<dbReference type="PANTHER" id="PTHR11081:SF32">
    <property type="entry name" value="POST-TRANSCRIPTIONAL REGULATOR MKT1"/>
    <property type="match status" value="1"/>
</dbReference>
<reference evidence="6 7" key="1">
    <citation type="submission" date="2018-05" db="EMBL/GenBank/DDBJ databases">
        <title>Whole genome sequencing for identification of molecular markers to develop diagnostic detection tools for the regulated plant pathogen Lachnellula willkommii.</title>
        <authorList>
            <person name="Giroux E."/>
            <person name="Bilodeau G."/>
        </authorList>
    </citation>
    <scope>NUCLEOTIDE SEQUENCE [LARGE SCALE GENOMIC DNA]</scope>
    <source>
        <strain evidence="6 7">CBS 625.97</strain>
    </source>
</reference>
<comment type="similarity">
    <text evidence="2">Belongs to the XPG/RAD2 endonuclease family.</text>
</comment>
<keyword evidence="7" id="KW-1185">Reference proteome</keyword>
<dbReference type="CDD" id="cd09858">
    <property type="entry name" value="PIN_MKT1"/>
    <property type="match status" value="1"/>
</dbReference>
<dbReference type="InterPro" id="IPR029060">
    <property type="entry name" value="PIN-like_dom_sf"/>
</dbReference>
<dbReference type="GO" id="GO:0006417">
    <property type="term" value="P:regulation of translation"/>
    <property type="evidence" value="ECO:0007669"/>
    <property type="project" value="UniProtKB-KW"/>
</dbReference>
<accession>A0A7D8YVC8</accession>
<organism evidence="6 7">
    <name type="scientific">Lachnellula cervina</name>
    <dbReference type="NCBI Taxonomy" id="1316786"/>
    <lineage>
        <taxon>Eukaryota</taxon>
        <taxon>Fungi</taxon>
        <taxon>Dikarya</taxon>
        <taxon>Ascomycota</taxon>
        <taxon>Pezizomycotina</taxon>
        <taxon>Leotiomycetes</taxon>
        <taxon>Helotiales</taxon>
        <taxon>Lachnaceae</taxon>
        <taxon>Lachnellula</taxon>
    </lineage>
</organism>
<gene>
    <name evidence="6" type="primary">MKT1</name>
    <name evidence="6" type="ORF">LCER1_G004869</name>
</gene>
<dbReference type="InterPro" id="IPR006085">
    <property type="entry name" value="XPG_DNA_repair_N"/>
</dbReference>
<dbReference type="Pfam" id="PF12247">
    <property type="entry name" value="MKT1_N"/>
    <property type="match status" value="1"/>
</dbReference>
<dbReference type="Pfam" id="PF00752">
    <property type="entry name" value="XPG_N"/>
    <property type="match status" value="1"/>
</dbReference>
<feature type="domain" description="XPG N-terminal" evidence="3">
    <location>
        <begin position="119"/>
        <end position="195"/>
    </location>
</feature>
<evidence type="ECO:0000313" key="7">
    <source>
        <dbReference type="Proteomes" id="UP000481288"/>
    </source>
</evidence>
<evidence type="ECO:0000259" key="5">
    <source>
        <dbReference type="Pfam" id="PF12247"/>
    </source>
</evidence>
<dbReference type="Proteomes" id="UP000481288">
    <property type="component" value="Unassembled WGS sequence"/>
</dbReference>
<keyword evidence="1" id="KW-0810">Translation regulation</keyword>